<dbReference type="PRINTS" id="PR00032">
    <property type="entry name" value="HTHARAC"/>
</dbReference>
<keyword evidence="2" id="KW-0238">DNA-binding</keyword>
<protein>
    <submittedName>
        <fullName evidence="6">Helix-turn-helix domain-containing protein</fullName>
    </submittedName>
</protein>
<feature type="transmembrane region" description="Helical" evidence="4">
    <location>
        <begin position="176"/>
        <end position="198"/>
    </location>
</feature>
<keyword evidence="4" id="KW-0812">Transmembrane</keyword>
<evidence type="ECO:0000256" key="1">
    <source>
        <dbReference type="ARBA" id="ARBA00023015"/>
    </source>
</evidence>
<evidence type="ECO:0000259" key="5">
    <source>
        <dbReference type="PROSITE" id="PS01124"/>
    </source>
</evidence>
<dbReference type="SUPFAM" id="SSF46689">
    <property type="entry name" value="Homeodomain-like"/>
    <property type="match status" value="1"/>
</dbReference>
<reference evidence="6 7" key="1">
    <citation type="submission" date="2017-04" db="EMBL/GenBank/DDBJ databases">
        <authorList>
            <person name="Afonso C.L."/>
            <person name="Miller P.J."/>
            <person name="Scott M.A."/>
            <person name="Spackman E."/>
            <person name="Goraichik I."/>
            <person name="Dimitrov K.M."/>
            <person name="Suarez D.L."/>
            <person name="Swayne D.E."/>
        </authorList>
    </citation>
    <scope>NUCLEOTIDE SEQUENCE [LARGE SCALE GENOMIC DNA]</scope>
    <source>
        <strain evidence="6 7">DSM 21164</strain>
    </source>
</reference>
<feature type="transmembrane region" description="Helical" evidence="4">
    <location>
        <begin position="134"/>
        <end position="155"/>
    </location>
</feature>
<dbReference type="GO" id="GO:0003700">
    <property type="term" value="F:DNA-binding transcription factor activity"/>
    <property type="evidence" value="ECO:0007669"/>
    <property type="project" value="InterPro"/>
</dbReference>
<feature type="transmembrane region" description="Helical" evidence="4">
    <location>
        <begin position="6"/>
        <end position="29"/>
    </location>
</feature>
<evidence type="ECO:0000313" key="7">
    <source>
        <dbReference type="Proteomes" id="UP000192360"/>
    </source>
</evidence>
<keyword evidence="3" id="KW-0804">Transcription</keyword>
<name>A0A1W1Z2D3_9FLAO</name>
<dbReference type="OrthoDB" id="1096411at2"/>
<dbReference type="GO" id="GO:0043565">
    <property type="term" value="F:sequence-specific DNA binding"/>
    <property type="evidence" value="ECO:0007669"/>
    <property type="project" value="InterPro"/>
</dbReference>
<organism evidence="6 7">
    <name type="scientific">Cellulophaga tyrosinoxydans</name>
    <dbReference type="NCBI Taxonomy" id="504486"/>
    <lineage>
        <taxon>Bacteria</taxon>
        <taxon>Pseudomonadati</taxon>
        <taxon>Bacteroidota</taxon>
        <taxon>Flavobacteriia</taxon>
        <taxon>Flavobacteriales</taxon>
        <taxon>Flavobacteriaceae</taxon>
        <taxon>Cellulophaga</taxon>
    </lineage>
</organism>
<sequence>MEQGLHYNFLNTLMFSGIIFGITFSIVNLLNKNKNSKAKTLLIITVLSLTLSNLQYWLIDIGIRDKYQIPKVVYVQFELLILPFFYLFIRNYIQKKSNKKIIYLLLFPFVLGMTYQILAYIMYLERPLLKKYNLIAEILTLSFSIILIFLSFIEINKFEKLNNKLDYNKIGISTNWLKYSMISGIILIILWILTTQLFYNNNPSGIKIYYPLWIGISIVIYWIGIKGLIELRVYYERRVIRNTYHGVQEHKPTIDKKNSKGNILFQQLLNDFENQKIYLNPNLSLDVLAAKYNVSSGYLSQIINKYSDEGLADLVNNLRIKEAQNMLLDKSFENYTIESIALESGFNTKTNFYKVFKKLVGLTPNEYKKVQNL</sequence>
<feature type="transmembrane region" description="Helical" evidence="4">
    <location>
        <begin position="101"/>
        <end position="122"/>
    </location>
</feature>
<dbReference type="Proteomes" id="UP000192360">
    <property type="component" value="Unassembled WGS sequence"/>
</dbReference>
<evidence type="ECO:0000256" key="3">
    <source>
        <dbReference type="ARBA" id="ARBA00023163"/>
    </source>
</evidence>
<evidence type="ECO:0000256" key="2">
    <source>
        <dbReference type="ARBA" id="ARBA00023125"/>
    </source>
</evidence>
<proteinExistence type="predicted"/>
<accession>A0A1W1Z2D3</accession>
<keyword evidence="4" id="KW-1133">Transmembrane helix</keyword>
<feature type="transmembrane region" description="Helical" evidence="4">
    <location>
        <begin position="41"/>
        <end position="59"/>
    </location>
</feature>
<keyword evidence="7" id="KW-1185">Reference proteome</keyword>
<dbReference type="InterPro" id="IPR018062">
    <property type="entry name" value="HTH_AraC-typ_CS"/>
</dbReference>
<dbReference type="STRING" id="504486.SAMN05660703_1071"/>
<keyword evidence="4" id="KW-0472">Membrane</keyword>
<feature type="domain" description="HTH araC/xylS-type" evidence="5">
    <location>
        <begin position="262"/>
        <end position="370"/>
    </location>
</feature>
<dbReference type="InterPro" id="IPR009057">
    <property type="entry name" value="Homeodomain-like_sf"/>
</dbReference>
<dbReference type="PROSITE" id="PS00041">
    <property type="entry name" value="HTH_ARAC_FAMILY_1"/>
    <property type="match status" value="1"/>
</dbReference>
<dbReference type="Pfam" id="PF12833">
    <property type="entry name" value="HTH_18"/>
    <property type="match status" value="1"/>
</dbReference>
<feature type="transmembrane region" description="Helical" evidence="4">
    <location>
        <begin position="71"/>
        <end position="89"/>
    </location>
</feature>
<gene>
    <name evidence="6" type="ORF">SAMN05660703_1071</name>
</gene>
<feature type="transmembrane region" description="Helical" evidence="4">
    <location>
        <begin position="210"/>
        <end position="229"/>
    </location>
</feature>
<keyword evidence="1" id="KW-0805">Transcription regulation</keyword>
<dbReference type="RefSeq" id="WP_084060346.1">
    <property type="nucleotide sequence ID" value="NZ_FWXO01000001.1"/>
</dbReference>
<dbReference type="PROSITE" id="PS01124">
    <property type="entry name" value="HTH_ARAC_FAMILY_2"/>
    <property type="match status" value="1"/>
</dbReference>
<dbReference type="Gene3D" id="1.10.10.60">
    <property type="entry name" value="Homeodomain-like"/>
    <property type="match status" value="2"/>
</dbReference>
<evidence type="ECO:0000313" key="6">
    <source>
        <dbReference type="EMBL" id="SMC42615.1"/>
    </source>
</evidence>
<dbReference type="AlphaFoldDB" id="A0A1W1Z2D3"/>
<dbReference type="InterPro" id="IPR018060">
    <property type="entry name" value="HTH_AraC"/>
</dbReference>
<dbReference type="SMART" id="SM00342">
    <property type="entry name" value="HTH_ARAC"/>
    <property type="match status" value="1"/>
</dbReference>
<dbReference type="EMBL" id="FWXO01000001">
    <property type="protein sequence ID" value="SMC42615.1"/>
    <property type="molecule type" value="Genomic_DNA"/>
</dbReference>
<dbReference type="PANTHER" id="PTHR43280:SF2">
    <property type="entry name" value="HTH-TYPE TRANSCRIPTIONAL REGULATOR EXSA"/>
    <property type="match status" value="1"/>
</dbReference>
<dbReference type="PANTHER" id="PTHR43280">
    <property type="entry name" value="ARAC-FAMILY TRANSCRIPTIONAL REGULATOR"/>
    <property type="match status" value="1"/>
</dbReference>
<evidence type="ECO:0000256" key="4">
    <source>
        <dbReference type="SAM" id="Phobius"/>
    </source>
</evidence>
<dbReference type="InterPro" id="IPR020449">
    <property type="entry name" value="Tscrpt_reg_AraC-type_HTH"/>
</dbReference>